<evidence type="ECO:0000313" key="4">
    <source>
        <dbReference type="EMBL" id="OXB18288.1"/>
    </source>
</evidence>
<sequence>MSLKNSITTSDYLNFDSTLNKAMKIIKTENNYKLGFLVVFGINAGLRISDILKLKHEDLEKDSISLVESKTNKKRVIRLNDNIKNAYEILKTRTDIRSGHIFTSNQSTVITVQYVNRKLKEMFATKNVAISSHSLRKTFGRQVWANNGESDKALLYLSELFNHSSPAITKRYLGIRQEELDDIYMSL</sequence>
<dbReference type="InterPro" id="IPR013762">
    <property type="entry name" value="Integrase-like_cat_sf"/>
</dbReference>
<dbReference type="AlphaFoldDB" id="A0A1S1J773"/>
<comment type="caution">
    <text evidence="3">The sequence shown here is derived from an EMBL/GenBank/DDBJ whole genome shotgun (WGS) entry which is preliminary data.</text>
</comment>
<dbReference type="InterPro" id="IPR002104">
    <property type="entry name" value="Integrase_catalytic"/>
</dbReference>
<dbReference type="PANTHER" id="PTHR30349:SF82">
    <property type="entry name" value="INTEGRASE_RECOMBINASE YOEC-RELATED"/>
    <property type="match status" value="1"/>
</dbReference>
<dbReference type="EMBL" id="MIKE01000022">
    <property type="protein sequence ID" value="OHT45630.1"/>
    <property type="molecule type" value="Genomic_DNA"/>
</dbReference>
<accession>A0A1S1J773</accession>
<protein>
    <recommendedName>
        <fullName evidence="2">Tyr recombinase domain-containing protein</fullName>
    </recommendedName>
</protein>
<dbReference type="Gene3D" id="1.10.443.10">
    <property type="entry name" value="Intergrase catalytic core"/>
    <property type="match status" value="1"/>
</dbReference>
<dbReference type="EMBL" id="MUHG01000023">
    <property type="protein sequence ID" value="OXB18288.1"/>
    <property type="molecule type" value="Genomic_DNA"/>
</dbReference>
<dbReference type="GO" id="GO:0015074">
    <property type="term" value="P:DNA integration"/>
    <property type="evidence" value="ECO:0007669"/>
    <property type="project" value="InterPro"/>
</dbReference>
<evidence type="ECO:0000313" key="3">
    <source>
        <dbReference type="EMBL" id="OHT45630.1"/>
    </source>
</evidence>
<dbReference type="PROSITE" id="PS51898">
    <property type="entry name" value="TYR_RECOMBINASE"/>
    <property type="match status" value="1"/>
</dbReference>
<evidence type="ECO:0000313" key="6">
    <source>
        <dbReference type="Proteomes" id="UP000198319"/>
    </source>
</evidence>
<feature type="domain" description="Tyr recombinase" evidence="2">
    <location>
        <begin position="8"/>
        <end position="185"/>
    </location>
</feature>
<dbReference type="STRING" id="1278819.BHE19_07285"/>
<organism evidence="3 5">
    <name type="scientific">Flavobacterium tructae</name>
    <dbReference type="NCBI Taxonomy" id="1114873"/>
    <lineage>
        <taxon>Bacteria</taxon>
        <taxon>Pseudomonadati</taxon>
        <taxon>Bacteroidota</taxon>
        <taxon>Flavobacteriia</taxon>
        <taxon>Flavobacteriales</taxon>
        <taxon>Flavobacteriaceae</taxon>
        <taxon>Flavobacterium</taxon>
    </lineage>
</organism>
<dbReference type="GO" id="GO:0003677">
    <property type="term" value="F:DNA binding"/>
    <property type="evidence" value="ECO:0007669"/>
    <property type="project" value="InterPro"/>
</dbReference>
<reference evidence="3" key="1">
    <citation type="submission" date="2016-09" db="EMBL/GenBank/DDBJ databases">
        <authorList>
            <person name="Capua I."/>
            <person name="De Benedictis P."/>
            <person name="Joannis T."/>
            <person name="Lombin L.H."/>
            <person name="Cattoli G."/>
        </authorList>
    </citation>
    <scope>NUCLEOTIDE SEQUENCE [LARGE SCALE GENOMIC DNA]</scope>
    <source>
        <strain evidence="3">MSU</strain>
    </source>
</reference>
<dbReference type="OrthoDB" id="9788852at2"/>
<dbReference type="GO" id="GO:0006310">
    <property type="term" value="P:DNA recombination"/>
    <property type="evidence" value="ECO:0007669"/>
    <property type="project" value="UniProtKB-KW"/>
</dbReference>
<gene>
    <name evidence="4" type="ORF">B0A71_15310</name>
    <name evidence="3" type="ORF">BHE19_07285</name>
</gene>
<keyword evidence="6" id="KW-1185">Reference proteome</keyword>
<dbReference type="InterPro" id="IPR011010">
    <property type="entry name" value="DNA_brk_join_enz"/>
</dbReference>
<reference evidence="4 6" key="3">
    <citation type="submission" date="2016-11" db="EMBL/GenBank/DDBJ databases">
        <title>Whole genomes of Flavobacteriaceae.</title>
        <authorList>
            <person name="Stine C."/>
            <person name="Li C."/>
            <person name="Tadesse D."/>
        </authorList>
    </citation>
    <scope>NUCLEOTIDE SEQUENCE [LARGE SCALE GENOMIC DNA]</scope>
    <source>
        <strain evidence="4 6">ATCC BAA-2541</strain>
    </source>
</reference>
<dbReference type="RefSeq" id="WP_070906914.1">
    <property type="nucleotide sequence ID" value="NZ_MIKE01000022.1"/>
</dbReference>
<dbReference type="Proteomes" id="UP000198319">
    <property type="component" value="Unassembled WGS sequence"/>
</dbReference>
<dbReference type="Pfam" id="PF00589">
    <property type="entry name" value="Phage_integrase"/>
    <property type="match status" value="1"/>
</dbReference>
<dbReference type="PANTHER" id="PTHR30349">
    <property type="entry name" value="PHAGE INTEGRASE-RELATED"/>
    <property type="match status" value="1"/>
</dbReference>
<reference evidence="5" key="2">
    <citation type="submission" date="2016-09" db="EMBL/GenBank/DDBJ databases">
        <authorList>
            <person name="Chen S."/>
            <person name="Walker E."/>
        </authorList>
    </citation>
    <scope>NUCLEOTIDE SEQUENCE [LARGE SCALE GENOMIC DNA]</scope>
    <source>
        <strain evidence="5">MSU</strain>
    </source>
</reference>
<dbReference type="Proteomes" id="UP000180252">
    <property type="component" value="Unassembled WGS sequence"/>
</dbReference>
<dbReference type="SUPFAM" id="SSF56349">
    <property type="entry name" value="DNA breaking-rejoining enzymes"/>
    <property type="match status" value="1"/>
</dbReference>
<evidence type="ECO:0000259" key="2">
    <source>
        <dbReference type="PROSITE" id="PS51898"/>
    </source>
</evidence>
<proteinExistence type="predicted"/>
<evidence type="ECO:0000256" key="1">
    <source>
        <dbReference type="ARBA" id="ARBA00023172"/>
    </source>
</evidence>
<name>A0A1S1J773_9FLAO</name>
<evidence type="ECO:0000313" key="5">
    <source>
        <dbReference type="Proteomes" id="UP000180252"/>
    </source>
</evidence>
<keyword evidence="1" id="KW-0233">DNA recombination</keyword>
<dbReference type="InterPro" id="IPR050090">
    <property type="entry name" value="Tyrosine_recombinase_XerCD"/>
</dbReference>